<proteinExistence type="predicted"/>
<evidence type="ECO:0000313" key="1">
    <source>
        <dbReference type="EMBL" id="CAF9914238.1"/>
    </source>
</evidence>
<sequence length="147" mass="16635">MSNGLGGNRKPFDADAEFIYPDRSESFLSAVKDIPALQSKTLKAWLYTEDQGLLPPEDININSSHSEIATFAWNAPSGDEYVMLREKFDGVHSATSWKNGPIAARVKQLVDEQMKDPERQQPPNDLANFRMAKLMLEKHRTQKDKTI</sequence>
<dbReference type="AlphaFoldDB" id="A0A8H3EYK8"/>
<dbReference type="EMBL" id="CAJPDR010000072">
    <property type="protein sequence ID" value="CAF9914238.1"/>
    <property type="molecule type" value="Genomic_DNA"/>
</dbReference>
<comment type="caution">
    <text evidence="1">The sequence shown here is derived from an EMBL/GenBank/DDBJ whole genome shotgun (WGS) entry which is preliminary data.</text>
</comment>
<keyword evidence="2" id="KW-1185">Reference proteome</keyword>
<evidence type="ECO:0000313" key="2">
    <source>
        <dbReference type="Proteomes" id="UP000664203"/>
    </source>
</evidence>
<name>A0A8H3EYK8_9LECA</name>
<dbReference type="Proteomes" id="UP000664203">
    <property type="component" value="Unassembled WGS sequence"/>
</dbReference>
<gene>
    <name evidence="1" type="ORF">ALECFALPRED_009504</name>
</gene>
<organism evidence="1 2">
    <name type="scientific">Alectoria fallacina</name>
    <dbReference type="NCBI Taxonomy" id="1903189"/>
    <lineage>
        <taxon>Eukaryota</taxon>
        <taxon>Fungi</taxon>
        <taxon>Dikarya</taxon>
        <taxon>Ascomycota</taxon>
        <taxon>Pezizomycotina</taxon>
        <taxon>Lecanoromycetes</taxon>
        <taxon>OSLEUM clade</taxon>
        <taxon>Lecanoromycetidae</taxon>
        <taxon>Lecanorales</taxon>
        <taxon>Lecanorineae</taxon>
        <taxon>Parmeliaceae</taxon>
        <taxon>Alectoria</taxon>
    </lineage>
</organism>
<protein>
    <submittedName>
        <fullName evidence="1">Uncharacterized protein</fullName>
    </submittedName>
</protein>
<accession>A0A8H3EYK8</accession>
<reference evidence="1" key="1">
    <citation type="submission" date="2021-03" db="EMBL/GenBank/DDBJ databases">
        <authorList>
            <person name="Tagirdzhanova G."/>
        </authorList>
    </citation>
    <scope>NUCLEOTIDE SEQUENCE</scope>
</reference>